<feature type="transmembrane region" description="Helical" evidence="1">
    <location>
        <begin position="7"/>
        <end position="25"/>
    </location>
</feature>
<proteinExistence type="predicted"/>
<dbReference type="EMBL" id="QGDT01000001">
    <property type="protein sequence ID" value="PWJ60421.1"/>
    <property type="molecule type" value="Genomic_DNA"/>
</dbReference>
<evidence type="ECO:0000256" key="1">
    <source>
        <dbReference type="SAM" id="Phobius"/>
    </source>
</evidence>
<accession>A0A316ASJ6</accession>
<keyword evidence="1" id="KW-0812">Transmembrane</keyword>
<protein>
    <recommendedName>
        <fullName evidence="4">Peptidase MA-like domain-containing protein</fullName>
    </recommendedName>
</protein>
<organism evidence="2 3">
    <name type="scientific">Dyadobacter jejuensis</name>
    <dbReference type="NCBI Taxonomy" id="1082580"/>
    <lineage>
        <taxon>Bacteria</taxon>
        <taxon>Pseudomonadati</taxon>
        <taxon>Bacteroidota</taxon>
        <taxon>Cytophagia</taxon>
        <taxon>Cytophagales</taxon>
        <taxon>Spirosomataceae</taxon>
        <taxon>Dyadobacter</taxon>
    </lineage>
</organism>
<name>A0A316ASJ6_9BACT</name>
<comment type="caution">
    <text evidence="2">The sequence shown here is derived from an EMBL/GenBank/DDBJ whole genome shotgun (WGS) entry which is preliminary data.</text>
</comment>
<evidence type="ECO:0008006" key="4">
    <source>
        <dbReference type="Google" id="ProtNLM"/>
    </source>
</evidence>
<sequence length="266" mass="30663">MHFLKTVKYLFYAIGLILASLFYLYPQVFYTHTLCLSDFERVDGDIYVSKHLEGPLKKQITTVVTDSQHRVGALFGQYQSHPRIVVCATESEYKRYCNSNVGAGCSVGTPWGLHFVVVHLQGINTDVMSHEMSHIELLERLGWWTVLVDVPQWFNEGLALMVDRRFVKSTNPVRRYRGYRREWRQYARELGWLLPLAQLEGMSAFTSPDPDRVMYAYMTSGKEVSRWQIESGPFALTKLIQKIKSGIPFAEAYEQVSSEAADRIDF</sequence>
<keyword evidence="1" id="KW-1133">Transmembrane helix</keyword>
<keyword evidence="1" id="KW-0472">Membrane</keyword>
<reference evidence="2 3" key="1">
    <citation type="submission" date="2018-03" db="EMBL/GenBank/DDBJ databases">
        <title>Genomic Encyclopedia of Archaeal and Bacterial Type Strains, Phase II (KMG-II): from individual species to whole genera.</title>
        <authorList>
            <person name="Goeker M."/>
        </authorList>
    </citation>
    <scope>NUCLEOTIDE SEQUENCE [LARGE SCALE GENOMIC DNA]</scope>
    <source>
        <strain evidence="2 3">DSM 100346</strain>
    </source>
</reference>
<evidence type="ECO:0000313" key="2">
    <source>
        <dbReference type="EMBL" id="PWJ60421.1"/>
    </source>
</evidence>
<dbReference type="AlphaFoldDB" id="A0A316ASJ6"/>
<keyword evidence="3" id="KW-1185">Reference proteome</keyword>
<dbReference type="Proteomes" id="UP000245880">
    <property type="component" value="Unassembled WGS sequence"/>
</dbReference>
<evidence type="ECO:0000313" key="3">
    <source>
        <dbReference type="Proteomes" id="UP000245880"/>
    </source>
</evidence>
<gene>
    <name evidence="2" type="ORF">CLV98_101605</name>
</gene>